<comment type="caution">
    <text evidence="1">The sequence shown here is derived from an EMBL/GenBank/DDBJ whole genome shotgun (WGS) entry which is preliminary data.</text>
</comment>
<gene>
    <name evidence="1" type="ORF">V1478_006601</name>
</gene>
<keyword evidence="2" id="KW-1185">Reference proteome</keyword>
<sequence>MSSLTWLLIYDESIFRQAFQRAKNTSHEFDSPGDTLCPCGNKQLSIEPIEAMTEPGACTARRERLYRRRPPKCINYHPEEMEIKICGGASTQFSRSTLAVLLLTIFVVSYDQLIANRSKSLGVELASRSDDKLLIALANKLSSPVK</sequence>
<protein>
    <submittedName>
        <fullName evidence="1">Voltage-dependent calcium channel subunit alpha-2/delta-4 isoform X1</fullName>
    </submittedName>
</protein>
<dbReference type="AlphaFoldDB" id="A0ABD2B8D1"/>
<reference evidence="1 2" key="1">
    <citation type="journal article" date="2024" name="Ann. Entomol. Soc. Am.">
        <title>Genomic analyses of the southern and eastern yellowjacket wasps (Hymenoptera: Vespidae) reveal evolutionary signatures of social life.</title>
        <authorList>
            <person name="Catto M.A."/>
            <person name="Caine P.B."/>
            <person name="Orr S.E."/>
            <person name="Hunt B.G."/>
            <person name="Goodisman M.A.D."/>
        </authorList>
    </citation>
    <scope>NUCLEOTIDE SEQUENCE [LARGE SCALE GENOMIC DNA]</scope>
    <source>
        <strain evidence="1">233</strain>
        <tissue evidence="1">Head and thorax</tissue>
    </source>
</reference>
<accession>A0ABD2B8D1</accession>
<evidence type="ECO:0000313" key="2">
    <source>
        <dbReference type="Proteomes" id="UP001607302"/>
    </source>
</evidence>
<name>A0ABD2B8D1_VESSQ</name>
<dbReference type="EMBL" id="JAUDFV010000132">
    <property type="protein sequence ID" value="KAL2728969.1"/>
    <property type="molecule type" value="Genomic_DNA"/>
</dbReference>
<organism evidence="1 2">
    <name type="scientific">Vespula squamosa</name>
    <name type="common">Southern yellow jacket</name>
    <name type="synonym">Wasp</name>
    <dbReference type="NCBI Taxonomy" id="30214"/>
    <lineage>
        <taxon>Eukaryota</taxon>
        <taxon>Metazoa</taxon>
        <taxon>Ecdysozoa</taxon>
        <taxon>Arthropoda</taxon>
        <taxon>Hexapoda</taxon>
        <taxon>Insecta</taxon>
        <taxon>Pterygota</taxon>
        <taxon>Neoptera</taxon>
        <taxon>Endopterygota</taxon>
        <taxon>Hymenoptera</taxon>
        <taxon>Apocrita</taxon>
        <taxon>Aculeata</taxon>
        <taxon>Vespoidea</taxon>
        <taxon>Vespidae</taxon>
        <taxon>Vespinae</taxon>
        <taxon>Vespula</taxon>
    </lineage>
</organism>
<dbReference type="Proteomes" id="UP001607302">
    <property type="component" value="Unassembled WGS sequence"/>
</dbReference>
<proteinExistence type="predicted"/>
<evidence type="ECO:0000313" key="1">
    <source>
        <dbReference type="EMBL" id="KAL2728969.1"/>
    </source>
</evidence>